<feature type="compositionally biased region" description="Low complexity" evidence="1">
    <location>
        <begin position="565"/>
        <end position="602"/>
    </location>
</feature>
<dbReference type="InterPro" id="IPR051560">
    <property type="entry name" value="MAM_domain-containing"/>
</dbReference>
<keyword evidence="3" id="KW-0732">Signal</keyword>
<protein>
    <recommendedName>
        <fullName evidence="4">MAM domain-containing protein</fullName>
    </recommendedName>
</protein>
<keyword evidence="6" id="KW-1185">Reference proteome</keyword>
<dbReference type="SMART" id="SM00137">
    <property type="entry name" value="MAM"/>
    <property type="match status" value="1"/>
</dbReference>
<dbReference type="CDD" id="cd06263">
    <property type="entry name" value="MAM"/>
    <property type="match status" value="1"/>
</dbReference>
<dbReference type="SUPFAM" id="SSF117281">
    <property type="entry name" value="Kelch motif"/>
    <property type="match status" value="1"/>
</dbReference>
<evidence type="ECO:0000256" key="2">
    <source>
        <dbReference type="SAM" id="Phobius"/>
    </source>
</evidence>
<feature type="signal peptide" evidence="3">
    <location>
        <begin position="1"/>
        <end position="17"/>
    </location>
</feature>
<comment type="caution">
    <text evidence="5">The sequence shown here is derived from an EMBL/GenBank/DDBJ whole genome shotgun (WGS) entry which is preliminary data.</text>
</comment>
<keyword evidence="2" id="KW-0472">Membrane</keyword>
<dbReference type="InterPro" id="IPR015915">
    <property type="entry name" value="Kelch-typ_b-propeller"/>
</dbReference>
<dbReference type="Proteomes" id="UP001178507">
    <property type="component" value="Unassembled WGS sequence"/>
</dbReference>
<feature type="transmembrane region" description="Helical" evidence="2">
    <location>
        <begin position="882"/>
        <end position="907"/>
    </location>
</feature>
<feature type="region of interest" description="Disordered" evidence="1">
    <location>
        <begin position="1076"/>
        <end position="1110"/>
    </location>
</feature>
<dbReference type="Gene3D" id="2.60.120.200">
    <property type="match status" value="1"/>
</dbReference>
<evidence type="ECO:0000259" key="4">
    <source>
        <dbReference type="PROSITE" id="PS50060"/>
    </source>
</evidence>
<evidence type="ECO:0000256" key="3">
    <source>
        <dbReference type="SAM" id="SignalP"/>
    </source>
</evidence>
<dbReference type="AlphaFoldDB" id="A0AA36J123"/>
<accession>A0AA36J123</accession>
<dbReference type="PANTHER" id="PTHR23282:SF101">
    <property type="entry name" value="MAM DOMAIN-CONTAINING PROTEIN"/>
    <property type="match status" value="1"/>
</dbReference>
<dbReference type="Gene3D" id="2.120.10.80">
    <property type="entry name" value="Kelch-type beta propeller"/>
    <property type="match status" value="1"/>
</dbReference>
<feature type="region of interest" description="Disordered" evidence="1">
    <location>
        <begin position="552"/>
        <end position="603"/>
    </location>
</feature>
<dbReference type="InterPro" id="IPR000998">
    <property type="entry name" value="MAM_dom"/>
</dbReference>
<feature type="transmembrane region" description="Helical" evidence="2">
    <location>
        <begin position="837"/>
        <end position="861"/>
    </location>
</feature>
<dbReference type="GO" id="GO:0016020">
    <property type="term" value="C:membrane"/>
    <property type="evidence" value="ECO:0007669"/>
    <property type="project" value="InterPro"/>
</dbReference>
<dbReference type="SUPFAM" id="SSF49899">
    <property type="entry name" value="Concanavalin A-like lectins/glucanases"/>
    <property type="match status" value="1"/>
</dbReference>
<sequence>MRALAWICCLYAASASGDCNFETDLCGWSSAQWVRHRGSSHGASEAFEGSWYALLDSSYHKSMTSYLASPFFTEVAHRVTFYYYMHGVDVDTLTFESYLPESGWQTLWSLEGSQEDSWTYAAVPLPDGSQRVRFGATTKDGWDGDFAIDGVTIVVKTSTTTQTRSATMTTSRTTSSTTQSSTQTTLTVTETQTSTTTMLQEQAWSPATVSAGASPPARAHHVAAWDPKTRALLVLSGNLWPSPAVFDDFWSFDWEAKDWTNLGKAPLLAGASGVWDTRTDSLLLFGVGNESEVWRYSTEAKGWSLANSSGPQLESHSAVWDETRASMLVFAGQDGELNGTVTNKLWQFEKDVAHLEIEIGPSAFGVKCVDTEYEELLCGLDAGNPSKRVTHRLYANADDEFKVSTVNTQVCAERLDRFAGWALDLAVSCTATKLEVLRQLTIEIGASSYRTQCVDGRNLSLACSPDAGDKGKRDPDRYLADANDTFEIKVIGSWVCANRLDESAGWEQDLAITCSETREVPEAVEVRIGSSEAFSKCVVTDYYAITCEEDGGNKGRRGTQRADLSTTTTITVSTSSTTHTHTSTSSTQSTKTTSSTSTTTTSERVPVVAVPPCRFVGNLFSSEALIGIRHNAWRDATSVLFFIAIGLIAIGIICATARDFLSWKRYAGTSKLQGGDEDSFDSGMLCKPNSTMLVVASLTKKAQSVETGIVPEDMRAVIQLSAEGLAKVTMVDDTASRMASEVAKGRDLMEQANDVAERFVQSGGAAFWRRWAWLFSALNPLMNVRRFSFRISHEARAVLLACRLLAAAAIIVAFYQASSLLRDLPEHCAEDIESRTVFQMILFSLLAALLCTLIAVLLLMIRRYPERGTSAKVRRRRAVMSLSLRFFWMMFGILIGICFYVCLAFFANASKKDSADWVITWFLAAAMVLLIGPAVGALLLDFLVMFALRRDPDLAKAVKDRRWFHSEDVEDVDDLDDVPVEPLESELPTSQAPADTSPQLLPDAMPWINMTSEDVSPVSPASPGSIAYLRESDIKGVTSEGRRSRGDRDADEIYLELDQAEAAVCTTCQFGSQPEVMKAKPTSRQDWTRASIHRRDNSKLPRAQVIGSGR</sequence>
<evidence type="ECO:0000313" key="5">
    <source>
        <dbReference type="EMBL" id="CAJ1396564.1"/>
    </source>
</evidence>
<feature type="transmembrane region" description="Helical" evidence="2">
    <location>
        <begin position="795"/>
        <end position="817"/>
    </location>
</feature>
<feature type="domain" description="MAM" evidence="4">
    <location>
        <begin position="17"/>
        <end position="153"/>
    </location>
</feature>
<feature type="transmembrane region" description="Helical" evidence="2">
    <location>
        <begin position="919"/>
        <end position="948"/>
    </location>
</feature>
<feature type="chain" id="PRO_5041396174" description="MAM domain-containing protein" evidence="3">
    <location>
        <begin position="18"/>
        <end position="1110"/>
    </location>
</feature>
<proteinExistence type="predicted"/>
<dbReference type="PANTHER" id="PTHR23282">
    <property type="entry name" value="APICAL ENDOSOMAL GLYCOPROTEIN PRECURSOR"/>
    <property type="match status" value="1"/>
</dbReference>
<keyword evidence="2" id="KW-0812">Transmembrane</keyword>
<dbReference type="EMBL" id="CAUJNA010003236">
    <property type="protein sequence ID" value="CAJ1396564.1"/>
    <property type="molecule type" value="Genomic_DNA"/>
</dbReference>
<gene>
    <name evidence="5" type="ORF">EVOR1521_LOCUS20773</name>
</gene>
<dbReference type="InterPro" id="IPR013320">
    <property type="entry name" value="ConA-like_dom_sf"/>
</dbReference>
<evidence type="ECO:0000256" key="1">
    <source>
        <dbReference type="SAM" id="MobiDB-lite"/>
    </source>
</evidence>
<feature type="transmembrane region" description="Helical" evidence="2">
    <location>
        <begin position="639"/>
        <end position="661"/>
    </location>
</feature>
<organism evidence="5 6">
    <name type="scientific">Effrenium voratum</name>
    <dbReference type="NCBI Taxonomy" id="2562239"/>
    <lineage>
        <taxon>Eukaryota</taxon>
        <taxon>Sar</taxon>
        <taxon>Alveolata</taxon>
        <taxon>Dinophyceae</taxon>
        <taxon>Suessiales</taxon>
        <taxon>Symbiodiniaceae</taxon>
        <taxon>Effrenium</taxon>
    </lineage>
</organism>
<feature type="region of interest" description="Disordered" evidence="1">
    <location>
        <begin position="162"/>
        <end position="184"/>
    </location>
</feature>
<dbReference type="PROSITE" id="PS50060">
    <property type="entry name" value="MAM_2"/>
    <property type="match status" value="1"/>
</dbReference>
<dbReference type="Pfam" id="PF00629">
    <property type="entry name" value="MAM"/>
    <property type="match status" value="1"/>
</dbReference>
<keyword evidence="2" id="KW-1133">Transmembrane helix</keyword>
<name>A0AA36J123_9DINO</name>
<evidence type="ECO:0000313" key="6">
    <source>
        <dbReference type="Proteomes" id="UP001178507"/>
    </source>
</evidence>
<reference evidence="5" key="1">
    <citation type="submission" date="2023-08" db="EMBL/GenBank/DDBJ databases">
        <authorList>
            <person name="Chen Y."/>
            <person name="Shah S."/>
            <person name="Dougan E. K."/>
            <person name="Thang M."/>
            <person name="Chan C."/>
        </authorList>
    </citation>
    <scope>NUCLEOTIDE SEQUENCE</scope>
</reference>